<evidence type="ECO:0000256" key="1">
    <source>
        <dbReference type="SAM" id="MobiDB-lite"/>
    </source>
</evidence>
<proteinExistence type="predicted"/>
<comment type="caution">
    <text evidence="2">The sequence shown here is derived from an EMBL/GenBank/DDBJ whole genome shotgun (WGS) entry which is preliminary data.</text>
</comment>
<feature type="region of interest" description="Disordered" evidence="1">
    <location>
        <begin position="92"/>
        <end position="169"/>
    </location>
</feature>
<sequence>MAHAEDVFDQDRTGDRANASGSSEPTPERRRTPIPSVPLPAVSGVSSPPAKSAGALSVAKAVHVADGAGNRPARGNAVSGAGSAAVVSMEQIATSARAGRDSRSGRERSPDTGRIGNAWSAEAPASPPSVSPDEVFKDEPDQCGLDRGPAYVLGPKSKSLGGYPPPYWS</sequence>
<dbReference type="EMBL" id="JAPNTZ010000008">
    <property type="protein sequence ID" value="MCY1140926.1"/>
    <property type="molecule type" value="Genomic_DNA"/>
</dbReference>
<name>A0ABT4B362_9ACTN</name>
<accession>A0ABT4B362</accession>
<gene>
    <name evidence="2" type="ORF">OWR29_23245</name>
</gene>
<dbReference type="RefSeq" id="WP_267565282.1">
    <property type="nucleotide sequence ID" value="NZ_JAPNTZ010000008.1"/>
</dbReference>
<organism evidence="2 3">
    <name type="scientific">Paractinoplanes pyxinae</name>
    <dbReference type="NCBI Taxonomy" id="2997416"/>
    <lineage>
        <taxon>Bacteria</taxon>
        <taxon>Bacillati</taxon>
        <taxon>Actinomycetota</taxon>
        <taxon>Actinomycetes</taxon>
        <taxon>Micromonosporales</taxon>
        <taxon>Micromonosporaceae</taxon>
        <taxon>Paractinoplanes</taxon>
    </lineage>
</organism>
<protein>
    <submittedName>
        <fullName evidence="2">Uncharacterized protein</fullName>
    </submittedName>
</protein>
<feature type="region of interest" description="Disordered" evidence="1">
    <location>
        <begin position="1"/>
        <end position="60"/>
    </location>
</feature>
<feature type="compositionally biased region" description="Basic and acidic residues" evidence="1">
    <location>
        <begin position="1"/>
        <end position="15"/>
    </location>
</feature>
<feature type="compositionally biased region" description="Basic and acidic residues" evidence="1">
    <location>
        <begin position="98"/>
        <end position="111"/>
    </location>
</feature>
<reference evidence="2" key="1">
    <citation type="submission" date="2022-11" db="EMBL/GenBank/DDBJ databases">
        <authorList>
            <person name="Somphong A."/>
            <person name="Phongsopitanun W."/>
        </authorList>
    </citation>
    <scope>NUCLEOTIDE SEQUENCE</scope>
    <source>
        <strain evidence="2">Pm04-4</strain>
    </source>
</reference>
<dbReference type="Proteomes" id="UP001151002">
    <property type="component" value="Unassembled WGS sequence"/>
</dbReference>
<evidence type="ECO:0000313" key="2">
    <source>
        <dbReference type="EMBL" id="MCY1140926.1"/>
    </source>
</evidence>
<evidence type="ECO:0000313" key="3">
    <source>
        <dbReference type="Proteomes" id="UP001151002"/>
    </source>
</evidence>
<keyword evidence="3" id="KW-1185">Reference proteome</keyword>